<feature type="signal peptide" evidence="1">
    <location>
        <begin position="1"/>
        <end position="19"/>
    </location>
</feature>
<dbReference type="STRING" id="1406858.GCA_000710895_04058"/>
<evidence type="ECO:0008006" key="4">
    <source>
        <dbReference type="Google" id="ProtNLM"/>
    </source>
</evidence>
<reference evidence="2 3" key="1">
    <citation type="submission" date="2018-06" db="EMBL/GenBank/DDBJ databases">
        <authorList>
            <consortium name="Pathogen Informatics"/>
            <person name="Doyle S."/>
        </authorList>
    </citation>
    <scope>NUCLEOTIDE SEQUENCE [LARGE SCALE GENOMIC DNA]</scope>
    <source>
        <strain evidence="2 3">NCTC1934</strain>
    </source>
</reference>
<accession>A0A378X890</accession>
<dbReference type="RefSeq" id="WP_174385105.1">
    <property type="nucleotide sequence ID" value="NZ_UGRY01000001.1"/>
</dbReference>
<gene>
    <name evidence="2" type="ORF">NCTC1934_00004</name>
</gene>
<sequence>MRAMTAAGIAAATAAAALAAGSRIPMVRDAVLHWGATAAEVERALPGDDLASRADVVATRAIRIAAPPAAVWPWLVQMGPGRGGAYTYDWIENLLGLDMHSADRILPEFQEISVGEVIALGLSGPRMRVEVVDIERTLVFASKDRSWVWAFALVPDGAGTRLVSRNRISRPGSTALGRFAYRLVMEPGSLVMERKMLLGIKERAERLATAEGTNGSVDGAQRRYAVADAERTLDV</sequence>
<protein>
    <recommendedName>
        <fullName evidence="4">SRPBCC family protein</fullName>
    </recommendedName>
</protein>
<feature type="chain" id="PRO_5039082726" description="SRPBCC family protein" evidence="1">
    <location>
        <begin position="20"/>
        <end position="235"/>
    </location>
</feature>
<dbReference type="Gene3D" id="3.30.530.20">
    <property type="match status" value="1"/>
</dbReference>
<dbReference type="InterPro" id="IPR023393">
    <property type="entry name" value="START-like_dom_sf"/>
</dbReference>
<organism evidence="2 3">
    <name type="scientific">Nocardia otitidiscaviarum</name>
    <dbReference type="NCBI Taxonomy" id="1823"/>
    <lineage>
        <taxon>Bacteria</taxon>
        <taxon>Bacillati</taxon>
        <taxon>Actinomycetota</taxon>
        <taxon>Actinomycetes</taxon>
        <taxon>Mycobacteriales</taxon>
        <taxon>Nocardiaceae</taxon>
        <taxon>Nocardia</taxon>
    </lineage>
</organism>
<evidence type="ECO:0000256" key="1">
    <source>
        <dbReference type="SAM" id="SignalP"/>
    </source>
</evidence>
<dbReference type="Proteomes" id="UP000255467">
    <property type="component" value="Unassembled WGS sequence"/>
</dbReference>
<dbReference type="SUPFAM" id="SSF55961">
    <property type="entry name" value="Bet v1-like"/>
    <property type="match status" value="1"/>
</dbReference>
<evidence type="ECO:0000313" key="2">
    <source>
        <dbReference type="EMBL" id="SUA49005.1"/>
    </source>
</evidence>
<dbReference type="AlphaFoldDB" id="A0A378X890"/>
<dbReference type="EMBL" id="UGRY01000001">
    <property type="protein sequence ID" value="SUA49005.1"/>
    <property type="molecule type" value="Genomic_DNA"/>
</dbReference>
<proteinExistence type="predicted"/>
<name>A0A378X890_9NOCA</name>
<keyword evidence="3" id="KW-1185">Reference proteome</keyword>
<keyword evidence="1" id="KW-0732">Signal</keyword>
<evidence type="ECO:0000313" key="3">
    <source>
        <dbReference type="Proteomes" id="UP000255467"/>
    </source>
</evidence>